<dbReference type="PANTHER" id="PTHR11516">
    <property type="entry name" value="PYRUVATE DEHYDROGENASE E1 COMPONENT, ALPHA SUBUNIT BACTERIAL AND ORGANELLAR"/>
    <property type="match status" value="1"/>
</dbReference>
<dbReference type="PANTHER" id="PTHR11516:SF60">
    <property type="entry name" value="PYRUVATE DEHYDROGENASE E1 COMPONENT SUBUNIT ALPHA"/>
    <property type="match status" value="1"/>
</dbReference>
<dbReference type="Gene3D" id="3.40.50.970">
    <property type="match status" value="1"/>
</dbReference>
<proteinExistence type="predicted"/>
<keyword evidence="2" id="KW-0560">Oxidoreductase</keyword>
<accession>A0A543IPN4</accession>
<gene>
    <name evidence="5" type="ORF">FHX40_4680</name>
</gene>
<dbReference type="AlphaFoldDB" id="A0A543IPN4"/>
<reference evidence="5 6" key="1">
    <citation type="submission" date="2019-06" db="EMBL/GenBank/DDBJ databases">
        <title>Sequencing the genomes of 1000 actinobacteria strains.</title>
        <authorList>
            <person name="Klenk H.-P."/>
        </authorList>
    </citation>
    <scope>NUCLEOTIDE SEQUENCE [LARGE SCALE GENOMIC DNA]</scope>
    <source>
        <strain evidence="5 6">DSM 43186</strain>
    </source>
</reference>
<dbReference type="InterPro" id="IPR001017">
    <property type="entry name" value="DH_E1"/>
</dbReference>
<evidence type="ECO:0000256" key="2">
    <source>
        <dbReference type="ARBA" id="ARBA00023002"/>
    </source>
</evidence>
<dbReference type="InterPro" id="IPR050642">
    <property type="entry name" value="PDH_E1_Alpha_Subunit"/>
</dbReference>
<dbReference type="SUPFAM" id="SSF52518">
    <property type="entry name" value="Thiamin diphosphate-binding fold (THDP-binding)"/>
    <property type="match status" value="1"/>
</dbReference>
<feature type="domain" description="Dehydrogenase E1 component" evidence="4">
    <location>
        <begin position="28"/>
        <end position="324"/>
    </location>
</feature>
<evidence type="ECO:0000259" key="4">
    <source>
        <dbReference type="Pfam" id="PF00676"/>
    </source>
</evidence>
<evidence type="ECO:0000313" key="5">
    <source>
        <dbReference type="EMBL" id="TQM72534.1"/>
    </source>
</evidence>
<evidence type="ECO:0000256" key="3">
    <source>
        <dbReference type="ARBA" id="ARBA00023052"/>
    </source>
</evidence>
<dbReference type="GO" id="GO:0000287">
    <property type="term" value="F:magnesium ion binding"/>
    <property type="evidence" value="ECO:0007669"/>
    <property type="project" value="UniProtKB-ARBA"/>
</dbReference>
<protein>
    <submittedName>
        <fullName evidence="5">Pyruvate dehydrogenase E1 component alpha subunit</fullName>
    </submittedName>
</protein>
<dbReference type="CDD" id="cd02000">
    <property type="entry name" value="TPP_E1_PDC_ADC_BCADC"/>
    <property type="match status" value="1"/>
</dbReference>
<dbReference type="GO" id="GO:0004739">
    <property type="term" value="F:pyruvate dehydrogenase (acetyl-transferring) activity"/>
    <property type="evidence" value="ECO:0007669"/>
    <property type="project" value="TreeGrafter"/>
</dbReference>
<organism evidence="5 6">
    <name type="scientific">Thermopolyspora flexuosa</name>
    <dbReference type="NCBI Taxonomy" id="103836"/>
    <lineage>
        <taxon>Bacteria</taxon>
        <taxon>Bacillati</taxon>
        <taxon>Actinomycetota</taxon>
        <taxon>Actinomycetes</taxon>
        <taxon>Streptosporangiales</taxon>
        <taxon>Streptosporangiaceae</taxon>
        <taxon>Thermopolyspora</taxon>
    </lineage>
</organism>
<dbReference type="Pfam" id="PF00676">
    <property type="entry name" value="E1_dh"/>
    <property type="match status" value="1"/>
</dbReference>
<dbReference type="Proteomes" id="UP000319213">
    <property type="component" value="Unassembled WGS sequence"/>
</dbReference>
<sequence>MGSEDAVSQSAVREAMVNEGAELLAMYERMAVIRRTEKAAYDLFLAGLVKGTTHLAAGHEAIAVGASAALRPDDHVFATYRGHHHTIARGGSPEACLAELMQKATGICKAKGGSMHLTYAEGGMLGSYAIVGAHLPMAVGAAWSARLLRTDRIAVAFFGDGATNIGAFHEALNLAQVWRLPVVFVCENNLYMEYTPIRSVTAVENPAYDRAPAYGMAAELIDGNDVIVVRDAVARAAARARAGEGPTLIEAKTYRHYGHSRTDPAKYRPAEEVEAWLKRDPLTIARARLAGLGVPEAEIDEADRRAAELVEAAVRAAKQAPPPDLAEAFTDLWADGGAAWRN</sequence>
<keyword evidence="5" id="KW-0670">Pyruvate</keyword>
<keyword evidence="3" id="KW-0786">Thiamine pyrophosphate</keyword>
<dbReference type="GO" id="GO:0006086">
    <property type="term" value="P:pyruvate decarboxylation to acetyl-CoA"/>
    <property type="evidence" value="ECO:0007669"/>
    <property type="project" value="TreeGrafter"/>
</dbReference>
<evidence type="ECO:0000256" key="1">
    <source>
        <dbReference type="ARBA" id="ARBA00001964"/>
    </source>
</evidence>
<dbReference type="EMBL" id="VFPQ01000002">
    <property type="protein sequence ID" value="TQM72534.1"/>
    <property type="molecule type" value="Genomic_DNA"/>
</dbReference>
<comment type="cofactor">
    <cofactor evidence="1">
        <name>thiamine diphosphate</name>
        <dbReference type="ChEBI" id="CHEBI:58937"/>
    </cofactor>
</comment>
<dbReference type="InterPro" id="IPR029061">
    <property type="entry name" value="THDP-binding"/>
</dbReference>
<keyword evidence="6" id="KW-1185">Reference proteome</keyword>
<comment type="caution">
    <text evidence="5">The sequence shown here is derived from an EMBL/GenBank/DDBJ whole genome shotgun (WGS) entry which is preliminary data.</text>
</comment>
<evidence type="ECO:0000313" key="6">
    <source>
        <dbReference type="Proteomes" id="UP000319213"/>
    </source>
</evidence>
<name>A0A543IPN4_9ACTN</name>